<dbReference type="AlphaFoldDB" id="A0A4V3C676"/>
<organism evidence="2 3">
    <name type="scientific">Paractinoplanes brasiliensis</name>
    <dbReference type="NCBI Taxonomy" id="52695"/>
    <lineage>
        <taxon>Bacteria</taxon>
        <taxon>Bacillati</taxon>
        <taxon>Actinomycetota</taxon>
        <taxon>Actinomycetes</taxon>
        <taxon>Micromonosporales</taxon>
        <taxon>Micromonosporaceae</taxon>
        <taxon>Paractinoplanes</taxon>
    </lineage>
</organism>
<evidence type="ECO:0000313" key="3">
    <source>
        <dbReference type="Proteomes" id="UP000294901"/>
    </source>
</evidence>
<dbReference type="Proteomes" id="UP000294901">
    <property type="component" value="Unassembled WGS sequence"/>
</dbReference>
<keyword evidence="3" id="KW-1185">Reference proteome</keyword>
<evidence type="ECO:0000313" key="2">
    <source>
        <dbReference type="EMBL" id="TDO32668.1"/>
    </source>
</evidence>
<dbReference type="EMBL" id="SNWR01000002">
    <property type="protein sequence ID" value="TDO32668.1"/>
    <property type="molecule type" value="Genomic_DNA"/>
</dbReference>
<feature type="region of interest" description="Disordered" evidence="1">
    <location>
        <begin position="1"/>
        <end position="59"/>
    </location>
</feature>
<proteinExistence type="predicted"/>
<comment type="caution">
    <text evidence="2">The sequence shown here is derived from an EMBL/GenBank/DDBJ whole genome shotgun (WGS) entry which is preliminary data.</text>
</comment>
<sequence>MSVREPNAQPDFERPIDLTDLPDRAERPRPARVPEHHPDDSGLPGDVPGPSGPDSPPRE</sequence>
<protein>
    <submittedName>
        <fullName evidence="2">Uncharacterized protein</fullName>
    </submittedName>
</protein>
<dbReference type="RefSeq" id="WP_133878606.1">
    <property type="nucleotide sequence ID" value="NZ_BOMD01000108.1"/>
</dbReference>
<name>A0A4V3C676_9ACTN</name>
<accession>A0A4V3C676</accession>
<evidence type="ECO:0000256" key="1">
    <source>
        <dbReference type="SAM" id="MobiDB-lite"/>
    </source>
</evidence>
<reference evidence="2 3" key="1">
    <citation type="submission" date="2019-03" db="EMBL/GenBank/DDBJ databases">
        <title>Sequencing the genomes of 1000 actinobacteria strains.</title>
        <authorList>
            <person name="Klenk H.-P."/>
        </authorList>
    </citation>
    <scope>NUCLEOTIDE SEQUENCE [LARGE SCALE GENOMIC DNA]</scope>
    <source>
        <strain evidence="2 3">DSM 43805</strain>
    </source>
</reference>
<feature type="compositionally biased region" description="Basic and acidic residues" evidence="1">
    <location>
        <begin position="11"/>
        <end position="40"/>
    </location>
</feature>
<gene>
    <name evidence="2" type="ORF">C8E87_8138</name>
</gene>
<feature type="compositionally biased region" description="Pro residues" evidence="1">
    <location>
        <begin position="50"/>
        <end position="59"/>
    </location>
</feature>